<evidence type="ECO:0000313" key="1">
    <source>
        <dbReference type="EMBL" id="MFC5639476.1"/>
    </source>
</evidence>
<gene>
    <name evidence="1" type="ORF">ACFPZJ_38290</name>
</gene>
<comment type="caution">
    <text evidence="1">The sequence shown here is derived from an EMBL/GenBank/DDBJ whole genome shotgun (WGS) entry which is preliminary data.</text>
</comment>
<organism evidence="1 2">
    <name type="scientific">Streptomyces bullii</name>
    <dbReference type="NCBI Taxonomy" id="349910"/>
    <lineage>
        <taxon>Bacteria</taxon>
        <taxon>Bacillati</taxon>
        <taxon>Actinomycetota</taxon>
        <taxon>Actinomycetes</taxon>
        <taxon>Kitasatosporales</taxon>
        <taxon>Streptomycetaceae</taxon>
        <taxon>Streptomyces</taxon>
    </lineage>
</organism>
<dbReference type="Proteomes" id="UP001596154">
    <property type="component" value="Unassembled WGS sequence"/>
</dbReference>
<protein>
    <recommendedName>
        <fullName evidence="3">NAD-dependent epimerase/dehydratase domain-containing protein</fullName>
    </recommendedName>
</protein>
<evidence type="ECO:0000313" key="2">
    <source>
        <dbReference type="Proteomes" id="UP001596154"/>
    </source>
</evidence>
<sequence>MGASLLLQQLSGAWEEALKASAEGQKGEYTPLPVMSPSGQRPIADVMVGTWSDGFDRSYIMLGGGDTYPTDICYVHDLIDTIASKLDDVFSKELGDGLHDRDTVVAYAPRKGDDPTFKVTGMRAVQDAYGVWSINIQGDPWGKS</sequence>
<dbReference type="EMBL" id="JBHSNY010000023">
    <property type="protein sequence ID" value="MFC5639476.1"/>
    <property type="molecule type" value="Genomic_DNA"/>
</dbReference>
<accession>A0ABW0V4K9</accession>
<reference evidence="2" key="1">
    <citation type="journal article" date="2019" name="Int. J. Syst. Evol. Microbiol.">
        <title>The Global Catalogue of Microorganisms (GCM) 10K type strain sequencing project: providing services to taxonomists for standard genome sequencing and annotation.</title>
        <authorList>
            <consortium name="The Broad Institute Genomics Platform"/>
            <consortium name="The Broad Institute Genome Sequencing Center for Infectious Disease"/>
            <person name="Wu L."/>
            <person name="Ma J."/>
        </authorList>
    </citation>
    <scope>NUCLEOTIDE SEQUENCE [LARGE SCALE GENOMIC DNA]</scope>
    <source>
        <strain evidence="2">CGMCC 4.7248</strain>
    </source>
</reference>
<dbReference type="RefSeq" id="WP_381031511.1">
    <property type="nucleotide sequence ID" value="NZ_JBHSNY010000023.1"/>
</dbReference>
<keyword evidence="2" id="KW-1185">Reference proteome</keyword>
<evidence type="ECO:0008006" key="3">
    <source>
        <dbReference type="Google" id="ProtNLM"/>
    </source>
</evidence>
<proteinExistence type="predicted"/>
<name>A0ABW0V4K9_9ACTN</name>